<evidence type="ECO:0008006" key="4">
    <source>
        <dbReference type="Google" id="ProtNLM"/>
    </source>
</evidence>
<dbReference type="GO" id="GO:0008233">
    <property type="term" value="F:peptidase activity"/>
    <property type="evidence" value="ECO:0007669"/>
    <property type="project" value="InterPro"/>
</dbReference>
<dbReference type="RefSeq" id="WP_126381378.1">
    <property type="nucleotide sequence ID" value="NZ_LR134350.1"/>
</dbReference>
<protein>
    <recommendedName>
        <fullName evidence="4">Protease prsW</fullName>
    </recommendedName>
</protein>
<feature type="transmembrane region" description="Helical" evidence="1">
    <location>
        <begin position="50"/>
        <end position="75"/>
    </location>
</feature>
<evidence type="ECO:0000313" key="2">
    <source>
        <dbReference type="EMBL" id="VEG25932.1"/>
    </source>
</evidence>
<name>A0A3S4UVP6_9ACTO</name>
<accession>A0A3S4UVP6</accession>
<feature type="transmembrane region" description="Helical" evidence="1">
    <location>
        <begin position="109"/>
        <end position="131"/>
    </location>
</feature>
<keyword evidence="3" id="KW-1185">Reference proteome</keyword>
<dbReference type="Proteomes" id="UP000266895">
    <property type="component" value="Chromosome"/>
</dbReference>
<evidence type="ECO:0000256" key="1">
    <source>
        <dbReference type="SAM" id="Phobius"/>
    </source>
</evidence>
<gene>
    <name evidence="2" type="ORF">NCTC11636_00268</name>
</gene>
<organism evidence="2 3">
    <name type="scientific">Actinomyces howellii</name>
    <dbReference type="NCBI Taxonomy" id="52771"/>
    <lineage>
        <taxon>Bacteria</taxon>
        <taxon>Bacillati</taxon>
        <taxon>Actinomycetota</taxon>
        <taxon>Actinomycetes</taxon>
        <taxon>Actinomycetales</taxon>
        <taxon>Actinomycetaceae</taxon>
        <taxon>Actinomyces</taxon>
    </lineage>
</organism>
<dbReference type="KEGG" id="ahw:NCTC11636_00268"/>
<dbReference type="PANTHER" id="PTHR36844">
    <property type="entry name" value="PROTEASE PRSW"/>
    <property type="match status" value="1"/>
</dbReference>
<reference evidence="2 3" key="1">
    <citation type="submission" date="2018-12" db="EMBL/GenBank/DDBJ databases">
        <authorList>
            <consortium name="Pathogen Informatics"/>
        </authorList>
    </citation>
    <scope>NUCLEOTIDE SEQUENCE [LARGE SCALE GENOMIC DNA]</scope>
    <source>
        <strain evidence="2 3">NCTC11636</strain>
    </source>
</reference>
<feature type="transmembrane region" description="Helical" evidence="1">
    <location>
        <begin position="188"/>
        <end position="206"/>
    </location>
</feature>
<keyword evidence="1" id="KW-1133">Transmembrane helix</keyword>
<feature type="transmembrane region" description="Helical" evidence="1">
    <location>
        <begin position="81"/>
        <end position="102"/>
    </location>
</feature>
<dbReference type="AlphaFoldDB" id="A0A3S4UVP6"/>
<keyword evidence="1" id="KW-0812">Transmembrane</keyword>
<keyword evidence="1" id="KW-0472">Membrane</keyword>
<dbReference type="Pfam" id="PF13367">
    <property type="entry name" value="PrsW-protease"/>
    <property type="match status" value="1"/>
</dbReference>
<dbReference type="EMBL" id="LR134350">
    <property type="protein sequence ID" value="VEG25932.1"/>
    <property type="molecule type" value="Genomic_DNA"/>
</dbReference>
<dbReference type="OrthoDB" id="9785431at2"/>
<proteinExistence type="predicted"/>
<evidence type="ECO:0000313" key="3">
    <source>
        <dbReference type="Proteomes" id="UP000266895"/>
    </source>
</evidence>
<dbReference type="PANTHER" id="PTHR36844:SF1">
    <property type="entry name" value="PROTEASE PRSW"/>
    <property type="match status" value="1"/>
</dbReference>
<feature type="transmembrane region" description="Helical" evidence="1">
    <location>
        <begin position="252"/>
        <end position="273"/>
    </location>
</feature>
<feature type="transmembrane region" description="Helical" evidence="1">
    <location>
        <begin position="279"/>
        <end position="301"/>
    </location>
</feature>
<sequence>MSDHVPPGSSTWAPRAGYRRHTYRPAQPPAHPQTVDWTPQADRLLRRSAIALWVLGALGVVGFLIVLGVIYATAGQELSRLLLPIALAFVPLLIVLSAAGWIDRWEPEPLGALAAAFLWGAGVSTVVSLVVNTSATVLVAQATGSLDGGTMVSTVVTAPIIEELTKGLGVLIIFLLRRRAFNGAVDGLVYASVIAGGFAFAENILYFVRYSDVIVQTFIMRGIASPFAHVIFTACTGIAIGSSARMRSRLAWVWVTPIGLAGAIILHAFWNGVLAAAPTLYFLVAMPFFMASVGLVVWLRWSERMTMRSRLGDYQRAGWFAPAEVTMITTGSGRAAARRWAKGRGEPSRRAMRDFLKASSALAQLRQQAIDGHAEADFATHEQALLRTVVESRKAFTAR</sequence>
<feature type="transmembrane region" description="Helical" evidence="1">
    <location>
        <begin position="218"/>
        <end position="240"/>
    </location>
</feature>
<dbReference type="InterPro" id="IPR026898">
    <property type="entry name" value="PrsW"/>
</dbReference>